<feature type="chain" id="PRO_5041981476" description="Transmembrane protein" evidence="2">
    <location>
        <begin position="26"/>
        <end position="133"/>
    </location>
</feature>
<feature type="region of interest" description="Disordered" evidence="1">
    <location>
        <begin position="36"/>
        <end position="55"/>
    </location>
</feature>
<organism evidence="3 4">
    <name type="scientific">Pythium insidiosum</name>
    <name type="common">Pythiosis disease agent</name>
    <dbReference type="NCBI Taxonomy" id="114742"/>
    <lineage>
        <taxon>Eukaryota</taxon>
        <taxon>Sar</taxon>
        <taxon>Stramenopiles</taxon>
        <taxon>Oomycota</taxon>
        <taxon>Peronosporomycetes</taxon>
        <taxon>Pythiales</taxon>
        <taxon>Pythiaceae</taxon>
        <taxon>Pythium</taxon>
    </lineage>
</organism>
<evidence type="ECO:0000256" key="1">
    <source>
        <dbReference type="SAM" id="MobiDB-lite"/>
    </source>
</evidence>
<evidence type="ECO:0000313" key="4">
    <source>
        <dbReference type="Proteomes" id="UP001209570"/>
    </source>
</evidence>
<sequence>MLFPRGSLALLLQLLLLLLLPSCIARYQRQTTGPVRRYAQSRDRGREPTFEGEAVDHSNDFFGDAFTDAEDSLLRQREGDTAEMLAQALSGRSALQVQRRCVELRLRCGGISLSPPPSSESRKARLQRWRDEM</sequence>
<keyword evidence="2" id="KW-0732">Signal</keyword>
<keyword evidence="4" id="KW-1185">Reference proteome</keyword>
<comment type="caution">
    <text evidence="3">The sequence shown here is derived from an EMBL/GenBank/DDBJ whole genome shotgun (WGS) entry which is preliminary data.</text>
</comment>
<reference evidence="3" key="1">
    <citation type="submission" date="2021-12" db="EMBL/GenBank/DDBJ databases">
        <title>Prjna785345.</title>
        <authorList>
            <person name="Rujirawat T."/>
            <person name="Krajaejun T."/>
        </authorList>
    </citation>
    <scope>NUCLEOTIDE SEQUENCE</scope>
    <source>
        <strain evidence="3">Pi057C3</strain>
    </source>
</reference>
<evidence type="ECO:0000313" key="3">
    <source>
        <dbReference type="EMBL" id="KAJ0398339.1"/>
    </source>
</evidence>
<evidence type="ECO:0000256" key="2">
    <source>
        <dbReference type="SAM" id="SignalP"/>
    </source>
</evidence>
<feature type="compositionally biased region" description="Basic and acidic residues" evidence="1">
    <location>
        <begin position="40"/>
        <end position="55"/>
    </location>
</feature>
<dbReference type="EMBL" id="JAKCXM010000220">
    <property type="protein sequence ID" value="KAJ0398339.1"/>
    <property type="molecule type" value="Genomic_DNA"/>
</dbReference>
<dbReference type="Proteomes" id="UP001209570">
    <property type="component" value="Unassembled WGS sequence"/>
</dbReference>
<feature type="signal peptide" evidence="2">
    <location>
        <begin position="1"/>
        <end position="25"/>
    </location>
</feature>
<accession>A0AAD5M8F1</accession>
<feature type="compositionally biased region" description="Basic and acidic residues" evidence="1">
    <location>
        <begin position="120"/>
        <end position="133"/>
    </location>
</feature>
<gene>
    <name evidence="3" type="ORF">P43SY_000784</name>
</gene>
<protein>
    <recommendedName>
        <fullName evidence="5">Transmembrane protein</fullName>
    </recommendedName>
</protein>
<feature type="region of interest" description="Disordered" evidence="1">
    <location>
        <begin position="110"/>
        <end position="133"/>
    </location>
</feature>
<name>A0AAD5M8F1_PYTIN</name>
<evidence type="ECO:0008006" key="5">
    <source>
        <dbReference type="Google" id="ProtNLM"/>
    </source>
</evidence>
<dbReference type="AlphaFoldDB" id="A0AAD5M8F1"/>
<proteinExistence type="predicted"/>